<sequence length="707" mass="78413">METSKRAPTVSMSAVVPSLEPLPASSCVVPIDKERNDLKIERNTLSRSSSLSSEDEDKPDIPDGGWGWVVVFASTVLSMIADGVAFSFGLLYVEFLEEFGASNSATSWIGSLFMAVPLLTGPIMSGLVDKFGCRWMTIVGALISALGFIISSNCYSLGIMYLTFGVLSGLGLGLIYVTAVVSIAFWFDKKRTLAVGLGASGIGIGTFVFSPLTTFLINKYEWRGTTLILGGCFLNMCICGMLMKDPDWLIEQNKKSSKKSHKSSKASLEMTTFSQSPAINVEKLKHILTSGKDVEFLLHTVETTVENNEEKDKLQKYFTSTLNLPTFINENEKIPPEVLKLLTENDVIQQYYPSLFLNKPSSVRRLNSVENGSKYVNPNSFKEAKSQWSDSKQVSLPEQDEALPHDPLLHGKHSKAPRHSLSKKGAVLGTNRWASSSCPNIHKSSMKAYSVEKDEEKWYDELVELVKGMFDYSLFLELHFFLLSLSTIILFVWFIVPYFYVAELMLKHQYTNEDASFTISNIGIASTIGMIFFGWAGDRPWMNITKTYAISLVLCGISIGGIMMFVENFIVMQICASMFGFFLSSHYSFTPGILVEMVPLESFTVAYGLQLLCMGIGMLLGPPYAGLLYDITGNWKQSFYQAAVWTILSGIFIGLIPYTKNKKMIGKGPVEKEIEDSENRALPIILQVLIMLALCILLAYMTGVALL</sequence>
<dbReference type="PANTHER" id="PTHR11360:SF111">
    <property type="entry name" value="CHASKI, ISOFORM A"/>
    <property type="match status" value="1"/>
</dbReference>
<feature type="transmembrane region" description="Helical" evidence="2">
    <location>
        <begin position="639"/>
        <end position="659"/>
    </location>
</feature>
<dbReference type="GO" id="GO:0008028">
    <property type="term" value="F:monocarboxylic acid transmembrane transporter activity"/>
    <property type="evidence" value="ECO:0007669"/>
    <property type="project" value="TreeGrafter"/>
</dbReference>
<gene>
    <name evidence="5 6 7 8" type="primary">LOC115887803</name>
</gene>
<dbReference type="Pfam" id="PF07690">
    <property type="entry name" value="MFS_1"/>
    <property type="match status" value="2"/>
</dbReference>
<feature type="transmembrane region" description="Helical" evidence="2">
    <location>
        <begin position="159"/>
        <end position="187"/>
    </location>
</feature>
<organism evidence="4 7">
    <name type="scientific">Sitophilus oryzae</name>
    <name type="common">Rice weevil</name>
    <name type="synonym">Curculio oryzae</name>
    <dbReference type="NCBI Taxonomy" id="7048"/>
    <lineage>
        <taxon>Eukaryota</taxon>
        <taxon>Metazoa</taxon>
        <taxon>Ecdysozoa</taxon>
        <taxon>Arthropoda</taxon>
        <taxon>Hexapoda</taxon>
        <taxon>Insecta</taxon>
        <taxon>Pterygota</taxon>
        <taxon>Neoptera</taxon>
        <taxon>Endopterygota</taxon>
        <taxon>Coleoptera</taxon>
        <taxon>Polyphaga</taxon>
        <taxon>Cucujiformia</taxon>
        <taxon>Curculionidae</taxon>
        <taxon>Dryophthorinae</taxon>
        <taxon>Sitophilus</taxon>
    </lineage>
</organism>
<accession>A0A6J2YID7</accession>
<dbReference type="RefSeq" id="XP_030763166.1">
    <property type="nucleotide sequence ID" value="XM_030907306.1"/>
</dbReference>
<dbReference type="RefSeq" id="XP_030763167.1">
    <property type="nucleotide sequence ID" value="XM_030907307.1"/>
</dbReference>
<feature type="transmembrane region" description="Helical" evidence="2">
    <location>
        <begin position="474"/>
        <end position="496"/>
    </location>
</feature>
<dbReference type="OrthoDB" id="410267at2759"/>
<dbReference type="InterPro" id="IPR050327">
    <property type="entry name" value="Proton-linked_MCT"/>
</dbReference>
<evidence type="ECO:0000259" key="3">
    <source>
        <dbReference type="PROSITE" id="PS50850"/>
    </source>
</evidence>
<keyword evidence="4" id="KW-1185">Reference proteome</keyword>
<dbReference type="PANTHER" id="PTHR11360">
    <property type="entry name" value="MONOCARBOXYLATE TRANSPORTER"/>
    <property type="match status" value="1"/>
</dbReference>
<evidence type="ECO:0000313" key="6">
    <source>
        <dbReference type="RefSeq" id="XP_030763166.1"/>
    </source>
</evidence>
<keyword evidence="2" id="KW-0472">Membrane</keyword>
<evidence type="ECO:0000313" key="4">
    <source>
        <dbReference type="Proteomes" id="UP000504635"/>
    </source>
</evidence>
<dbReference type="Gene3D" id="1.20.1250.20">
    <property type="entry name" value="MFS general substrate transporter like domains"/>
    <property type="match status" value="2"/>
</dbReference>
<feature type="transmembrane region" description="Helical" evidence="2">
    <location>
        <begin position="135"/>
        <end position="153"/>
    </location>
</feature>
<feature type="transmembrane region" description="Helical" evidence="2">
    <location>
        <begin position="68"/>
        <end position="93"/>
    </location>
</feature>
<evidence type="ECO:0000256" key="2">
    <source>
        <dbReference type="SAM" id="Phobius"/>
    </source>
</evidence>
<dbReference type="RefSeq" id="XP_030763163.1">
    <property type="nucleotide sequence ID" value="XM_030907303.1"/>
</dbReference>
<protein>
    <submittedName>
        <fullName evidence="5 6">Monocarboxylate transporter 14-like isoform X1</fullName>
    </submittedName>
    <submittedName>
        <fullName evidence="8">Monocarboxylate transporter 14-like isoform X3</fullName>
    </submittedName>
</protein>
<feature type="transmembrane region" description="Helical" evidence="2">
    <location>
        <begin position="680"/>
        <end position="701"/>
    </location>
</feature>
<feature type="transmembrane region" description="Helical" evidence="2">
    <location>
        <begin position="105"/>
        <end position="128"/>
    </location>
</feature>
<comment type="subcellular location">
    <subcellularLocation>
        <location evidence="1">Membrane</location>
        <topology evidence="1">Multi-pass membrane protein</topology>
    </subcellularLocation>
</comment>
<reference evidence="5 6" key="1">
    <citation type="submission" date="2025-04" db="UniProtKB">
        <authorList>
            <consortium name="RefSeq"/>
        </authorList>
    </citation>
    <scope>IDENTIFICATION</scope>
    <source>
        <tissue evidence="5 6">Gonads</tissue>
    </source>
</reference>
<feature type="domain" description="Major facilitator superfamily (MFS) profile" evidence="3">
    <location>
        <begin position="67"/>
        <end position="661"/>
    </location>
</feature>
<feature type="transmembrane region" description="Helical" evidence="2">
    <location>
        <begin position="607"/>
        <end position="627"/>
    </location>
</feature>
<name>A0A6J2YID7_SITOR</name>
<dbReference type="KEGG" id="soy:115887803"/>
<evidence type="ECO:0000313" key="7">
    <source>
        <dbReference type="RefSeq" id="XP_030763167.1"/>
    </source>
</evidence>
<dbReference type="AlphaFoldDB" id="A0A6J2YID7"/>
<dbReference type="PROSITE" id="PS50850">
    <property type="entry name" value="MFS"/>
    <property type="match status" value="1"/>
</dbReference>
<proteinExistence type="predicted"/>
<dbReference type="GeneID" id="115887803"/>
<dbReference type="InterPro" id="IPR011701">
    <property type="entry name" value="MFS"/>
</dbReference>
<evidence type="ECO:0000256" key="1">
    <source>
        <dbReference type="ARBA" id="ARBA00004141"/>
    </source>
</evidence>
<evidence type="ECO:0000313" key="5">
    <source>
        <dbReference type="RefSeq" id="XP_030763163.1"/>
    </source>
</evidence>
<dbReference type="GO" id="GO:0016020">
    <property type="term" value="C:membrane"/>
    <property type="evidence" value="ECO:0007669"/>
    <property type="project" value="UniProtKB-SubCell"/>
</dbReference>
<keyword evidence="2" id="KW-1133">Transmembrane helix</keyword>
<dbReference type="InterPro" id="IPR020846">
    <property type="entry name" value="MFS_dom"/>
</dbReference>
<feature type="transmembrane region" description="Helical" evidence="2">
    <location>
        <begin position="222"/>
        <end position="243"/>
    </location>
</feature>
<dbReference type="Proteomes" id="UP000504635">
    <property type="component" value="Unplaced"/>
</dbReference>
<dbReference type="InterPro" id="IPR036259">
    <property type="entry name" value="MFS_trans_sf"/>
</dbReference>
<dbReference type="RefSeq" id="XP_030763169.1">
    <property type="nucleotide sequence ID" value="XM_030907309.1"/>
</dbReference>
<feature type="transmembrane region" description="Helical" evidence="2">
    <location>
        <begin position="194"/>
        <end position="216"/>
    </location>
</feature>
<feature type="transmembrane region" description="Helical" evidence="2">
    <location>
        <begin position="516"/>
        <end position="536"/>
    </location>
</feature>
<feature type="transmembrane region" description="Helical" evidence="2">
    <location>
        <begin position="548"/>
        <end position="565"/>
    </location>
</feature>
<keyword evidence="2" id="KW-0812">Transmembrane</keyword>
<dbReference type="SUPFAM" id="SSF103473">
    <property type="entry name" value="MFS general substrate transporter"/>
    <property type="match status" value="1"/>
</dbReference>
<evidence type="ECO:0000313" key="8">
    <source>
        <dbReference type="RefSeq" id="XP_030763169.1"/>
    </source>
</evidence>